<dbReference type="RefSeq" id="WP_146655352.1">
    <property type="nucleotide sequence ID" value="NZ_CP012333.1"/>
</dbReference>
<dbReference type="InterPro" id="IPR017853">
    <property type="entry name" value="GH"/>
</dbReference>
<dbReference type="KEGG" id="llu:AKJ09_11452"/>
<evidence type="ECO:0000313" key="2">
    <source>
        <dbReference type="EMBL" id="AKV04789.1"/>
    </source>
</evidence>
<dbReference type="PROSITE" id="PS51257">
    <property type="entry name" value="PROKAR_LIPOPROTEIN"/>
    <property type="match status" value="1"/>
</dbReference>
<feature type="region of interest" description="Disordered" evidence="1">
    <location>
        <begin position="24"/>
        <end position="70"/>
    </location>
</feature>
<organism evidence="2 3">
    <name type="scientific">Labilithrix luteola</name>
    <dbReference type="NCBI Taxonomy" id="1391654"/>
    <lineage>
        <taxon>Bacteria</taxon>
        <taxon>Pseudomonadati</taxon>
        <taxon>Myxococcota</taxon>
        <taxon>Polyangia</taxon>
        <taxon>Polyangiales</taxon>
        <taxon>Labilitrichaceae</taxon>
        <taxon>Labilithrix</taxon>
    </lineage>
</organism>
<protein>
    <recommendedName>
        <fullName evidence="4">Asl1-like glycosyl hydrolase catalytic domain-containing protein</fullName>
    </recommendedName>
</protein>
<evidence type="ECO:0000313" key="3">
    <source>
        <dbReference type="Proteomes" id="UP000064967"/>
    </source>
</evidence>
<evidence type="ECO:0008006" key="4">
    <source>
        <dbReference type="Google" id="ProtNLM"/>
    </source>
</evidence>
<dbReference type="AlphaFoldDB" id="A0A0K1QGA2"/>
<dbReference type="EMBL" id="CP012333">
    <property type="protein sequence ID" value="AKV04789.1"/>
    <property type="molecule type" value="Genomic_DNA"/>
</dbReference>
<accession>A0A0K1QGA2</accession>
<keyword evidence="3" id="KW-1185">Reference proteome</keyword>
<dbReference type="Proteomes" id="UP000064967">
    <property type="component" value="Chromosome"/>
</dbReference>
<name>A0A0K1QGA2_9BACT</name>
<sequence>MTKQTSRREMLRLLAATGAMVAGCSSEDDALRDPSNDQPQNADVESSGEDASFTPAQDASSEANDAGPTTPTLDVPFYGVNIHPDYFRPNAQLVSLLQMLRVKHVRVDVYSEATANTIVGFAPALAAAGIQLVACITPGLHHGEDEQANYQSAYDLTKTIVTKLAPHVSIYECGNELDRDAYTYTGTPGALTGTYSNAVWPSWRGLLRGMIDAIKELQPTAKVGVDFCCSDFDAAQWMWDGSQPDGSTGHPKVRWDVSMLHWYRIYGDFDDAPNPFGGPNVNLVKEYVERFGCPVMFTEWGQIPEATGDELRNQIVDMMTKFVADRAHGLVSIFYYQLSLDEQRFGLIDGTWANLTPAGEVFVDFVEKNPVS</sequence>
<evidence type="ECO:0000256" key="1">
    <source>
        <dbReference type="SAM" id="MobiDB-lite"/>
    </source>
</evidence>
<dbReference type="OrthoDB" id="9124678at2"/>
<dbReference type="SUPFAM" id="SSF51445">
    <property type="entry name" value="(Trans)glycosidases"/>
    <property type="match status" value="1"/>
</dbReference>
<gene>
    <name evidence="2" type="ORF">AKJ09_11452</name>
</gene>
<proteinExistence type="predicted"/>
<feature type="compositionally biased region" description="Polar residues" evidence="1">
    <location>
        <begin position="54"/>
        <end position="70"/>
    </location>
</feature>
<dbReference type="Gene3D" id="3.20.20.80">
    <property type="entry name" value="Glycosidases"/>
    <property type="match status" value="1"/>
</dbReference>
<reference evidence="2 3" key="1">
    <citation type="submission" date="2015-08" db="EMBL/GenBank/DDBJ databases">
        <authorList>
            <person name="Babu N.S."/>
            <person name="Beckwith C.J."/>
            <person name="Beseler K.G."/>
            <person name="Brison A."/>
            <person name="Carone J.V."/>
            <person name="Caskin T.P."/>
            <person name="Diamond M."/>
            <person name="Durham M.E."/>
            <person name="Foxe J.M."/>
            <person name="Go M."/>
            <person name="Henderson B.A."/>
            <person name="Jones I.B."/>
            <person name="McGettigan J.A."/>
            <person name="Micheletti S.J."/>
            <person name="Nasrallah M.E."/>
            <person name="Ortiz D."/>
            <person name="Piller C.R."/>
            <person name="Privatt S.R."/>
            <person name="Schneider S.L."/>
            <person name="Sharp S."/>
            <person name="Smith T.C."/>
            <person name="Stanton J.D."/>
            <person name="Ullery H.E."/>
            <person name="Wilson R.J."/>
            <person name="Serrano M.G."/>
            <person name="Buck G."/>
            <person name="Lee V."/>
            <person name="Wang Y."/>
            <person name="Carvalho R."/>
            <person name="Voegtly L."/>
            <person name="Shi R."/>
            <person name="Duckworth R."/>
            <person name="Johnson A."/>
            <person name="Loviza R."/>
            <person name="Walstead R."/>
            <person name="Shah Z."/>
            <person name="Kiflezghi M."/>
            <person name="Wade K."/>
            <person name="Ball S.L."/>
            <person name="Bradley K.W."/>
            <person name="Asai D.J."/>
            <person name="Bowman C.A."/>
            <person name="Russell D.A."/>
            <person name="Pope W.H."/>
            <person name="Jacobs-Sera D."/>
            <person name="Hendrix R.W."/>
            <person name="Hatfull G.F."/>
        </authorList>
    </citation>
    <scope>NUCLEOTIDE SEQUENCE [LARGE SCALE GENOMIC DNA]</scope>
    <source>
        <strain evidence="2 3">DSM 27648</strain>
    </source>
</reference>